<reference evidence="2 3" key="1">
    <citation type="submission" date="2018-03" db="EMBL/GenBank/DDBJ databases">
        <title>Genomic Encyclopedia of Archaeal and Bacterial Type Strains, Phase II (KMG-II): from individual species to whole genera.</title>
        <authorList>
            <person name="Goeker M."/>
        </authorList>
    </citation>
    <scope>NUCLEOTIDE SEQUENCE [LARGE SCALE GENOMIC DNA]</scope>
    <source>
        <strain evidence="2 3">DSM 28354</strain>
    </source>
</reference>
<keyword evidence="1" id="KW-0472">Membrane</keyword>
<protein>
    <submittedName>
        <fullName evidence="2">Uncharacterized protein</fullName>
    </submittedName>
</protein>
<dbReference type="EMBL" id="PVTE01000013">
    <property type="protein sequence ID" value="PRY36039.1"/>
    <property type="molecule type" value="Genomic_DNA"/>
</dbReference>
<evidence type="ECO:0000313" key="3">
    <source>
        <dbReference type="Proteomes" id="UP000238375"/>
    </source>
</evidence>
<evidence type="ECO:0000313" key="2">
    <source>
        <dbReference type="EMBL" id="PRY36039.1"/>
    </source>
</evidence>
<evidence type="ECO:0000256" key="1">
    <source>
        <dbReference type="SAM" id="Phobius"/>
    </source>
</evidence>
<accession>A0A2T0SRK2</accession>
<organism evidence="2 3">
    <name type="scientific">Spirosoma oryzae</name>
    <dbReference type="NCBI Taxonomy" id="1469603"/>
    <lineage>
        <taxon>Bacteria</taxon>
        <taxon>Pseudomonadati</taxon>
        <taxon>Bacteroidota</taxon>
        <taxon>Cytophagia</taxon>
        <taxon>Cytophagales</taxon>
        <taxon>Cytophagaceae</taxon>
        <taxon>Spirosoma</taxon>
    </lineage>
</organism>
<name>A0A2T0SRK2_9BACT</name>
<gene>
    <name evidence="2" type="ORF">CLV58_113170</name>
</gene>
<proteinExistence type="predicted"/>
<keyword evidence="1" id="KW-0812">Transmembrane</keyword>
<feature type="transmembrane region" description="Helical" evidence="1">
    <location>
        <begin position="14"/>
        <end position="34"/>
    </location>
</feature>
<comment type="caution">
    <text evidence="2">The sequence shown here is derived from an EMBL/GenBank/DDBJ whole genome shotgun (WGS) entry which is preliminary data.</text>
</comment>
<dbReference type="AlphaFoldDB" id="A0A2T0SRK2"/>
<keyword evidence="1" id="KW-1133">Transmembrane helix</keyword>
<keyword evidence="3" id="KW-1185">Reference proteome</keyword>
<dbReference type="Proteomes" id="UP000238375">
    <property type="component" value="Unassembled WGS sequence"/>
</dbReference>
<sequence>MKRIDHYLATINKVLLWFVFVVLWMQYNAILRVYPKIGKA</sequence>